<keyword evidence="2" id="KW-1185">Reference proteome</keyword>
<dbReference type="EMBL" id="JARJCM010000319">
    <property type="protein sequence ID" value="KAJ7018849.1"/>
    <property type="molecule type" value="Genomic_DNA"/>
</dbReference>
<proteinExistence type="predicted"/>
<protein>
    <recommendedName>
        <fullName evidence="3">Retrotransposon gag domain-containing protein</fullName>
    </recommendedName>
</protein>
<evidence type="ECO:0000313" key="2">
    <source>
        <dbReference type="Proteomes" id="UP001218188"/>
    </source>
</evidence>
<organism evidence="1 2">
    <name type="scientific">Mycena alexandri</name>
    <dbReference type="NCBI Taxonomy" id="1745969"/>
    <lineage>
        <taxon>Eukaryota</taxon>
        <taxon>Fungi</taxon>
        <taxon>Dikarya</taxon>
        <taxon>Basidiomycota</taxon>
        <taxon>Agaricomycotina</taxon>
        <taxon>Agaricomycetes</taxon>
        <taxon>Agaricomycetidae</taxon>
        <taxon>Agaricales</taxon>
        <taxon>Marasmiineae</taxon>
        <taxon>Mycenaceae</taxon>
        <taxon>Mycena</taxon>
    </lineage>
</organism>
<dbReference type="Proteomes" id="UP001218188">
    <property type="component" value="Unassembled WGS sequence"/>
</dbReference>
<accession>A0AAD6WS23</accession>
<dbReference type="AlphaFoldDB" id="A0AAD6WS23"/>
<evidence type="ECO:0000313" key="1">
    <source>
        <dbReference type="EMBL" id="KAJ7018849.1"/>
    </source>
</evidence>
<sequence length="214" mass="24539">MNNTPSAYVSGTGGEGRDVLTEFANDAADVIREIINSKVGIRVPLPPDVRTPKVAEPTKYRGQDDHDLFVMEFLEKLLGWFRSNNYGGEDLDYYRVILLQNYLDGEAHRWYVTETREFAKENGGEQPEFADLVCSMHRRFIKSSSAQRATRAFNQVKWVADKGPEQLYTDLKEAGQRMVEAPAPFVMKSRFMELLPTWISRQLRLHRGLTAEFS</sequence>
<gene>
    <name evidence="1" type="ORF">C8F04DRAFT_976558</name>
</gene>
<reference evidence="1" key="1">
    <citation type="submission" date="2023-03" db="EMBL/GenBank/DDBJ databases">
        <title>Massive genome expansion in bonnet fungi (Mycena s.s.) driven by repeated elements and novel gene families across ecological guilds.</title>
        <authorList>
            <consortium name="Lawrence Berkeley National Laboratory"/>
            <person name="Harder C.B."/>
            <person name="Miyauchi S."/>
            <person name="Viragh M."/>
            <person name="Kuo A."/>
            <person name="Thoen E."/>
            <person name="Andreopoulos B."/>
            <person name="Lu D."/>
            <person name="Skrede I."/>
            <person name="Drula E."/>
            <person name="Henrissat B."/>
            <person name="Morin E."/>
            <person name="Kohler A."/>
            <person name="Barry K."/>
            <person name="LaButti K."/>
            <person name="Morin E."/>
            <person name="Salamov A."/>
            <person name="Lipzen A."/>
            <person name="Mereny Z."/>
            <person name="Hegedus B."/>
            <person name="Baldrian P."/>
            <person name="Stursova M."/>
            <person name="Weitz H."/>
            <person name="Taylor A."/>
            <person name="Grigoriev I.V."/>
            <person name="Nagy L.G."/>
            <person name="Martin F."/>
            <person name="Kauserud H."/>
        </authorList>
    </citation>
    <scope>NUCLEOTIDE SEQUENCE</scope>
    <source>
        <strain evidence="1">CBHHK200</strain>
    </source>
</reference>
<comment type="caution">
    <text evidence="1">The sequence shown here is derived from an EMBL/GenBank/DDBJ whole genome shotgun (WGS) entry which is preliminary data.</text>
</comment>
<name>A0AAD6WS23_9AGAR</name>
<evidence type="ECO:0008006" key="3">
    <source>
        <dbReference type="Google" id="ProtNLM"/>
    </source>
</evidence>